<comment type="caution">
    <text evidence="2">The sequence shown here is derived from an EMBL/GenBank/DDBJ whole genome shotgun (WGS) entry which is preliminary data.</text>
</comment>
<dbReference type="AlphaFoldDB" id="A0A9P7G031"/>
<evidence type="ECO:0000313" key="2">
    <source>
        <dbReference type="EMBL" id="KAG5640461.1"/>
    </source>
</evidence>
<evidence type="ECO:0000313" key="3">
    <source>
        <dbReference type="Proteomes" id="UP000775547"/>
    </source>
</evidence>
<evidence type="ECO:0000256" key="1">
    <source>
        <dbReference type="SAM" id="MobiDB-lite"/>
    </source>
</evidence>
<reference evidence="2" key="1">
    <citation type="submission" date="2020-07" db="EMBL/GenBank/DDBJ databases">
        <authorList>
            <person name="Nieuwenhuis M."/>
            <person name="Van De Peppel L.J.J."/>
        </authorList>
    </citation>
    <scope>NUCLEOTIDE SEQUENCE</scope>
    <source>
        <strain evidence="2">AP01</strain>
        <tissue evidence="2">Mycelium</tissue>
    </source>
</reference>
<gene>
    <name evidence="2" type="ORF">DXG03_008580</name>
</gene>
<dbReference type="Proteomes" id="UP000775547">
    <property type="component" value="Unassembled WGS sequence"/>
</dbReference>
<keyword evidence="3" id="KW-1185">Reference proteome</keyword>
<name>A0A9P7G031_9AGAR</name>
<organism evidence="2 3">
    <name type="scientific">Asterophora parasitica</name>
    <dbReference type="NCBI Taxonomy" id="117018"/>
    <lineage>
        <taxon>Eukaryota</taxon>
        <taxon>Fungi</taxon>
        <taxon>Dikarya</taxon>
        <taxon>Basidiomycota</taxon>
        <taxon>Agaricomycotina</taxon>
        <taxon>Agaricomycetes</taxon>
        <taxon>Agaricomycetidae</taxon>
        <taxon>Agaricales</taxon>
        <taxon>Tricholomatineae</taxon>
        <taxon>Lyophyllaceae</taxon>
        <taxon>Asterophora</taxon>
    </lineage>
</organism>
<sequence length="638" mass="70134">MTSTATSSTSDETAQHPIFPTKETLVEAWYGFLANSWADVSPQGVLFRSRYSELCVEEVRRYKKVVGSQHEFIVFQVRDWNGGYLYFSIERSFNWPKDVKAAHSQGSRSTPTLSEARVSTISLSSNITSIASTTSLSSVVQPPAKDTVKPVEGLSATPAKEFVLIERTHFQNIPIKPTLLDILLISHLTHKNSDRYRLFLRQCFWFSIVITTVLRKEFPGVLETLVADDLEDAEMDPNIPMSPANSPYINLAPAKPSGYWRAFKIQDVLPKQAIPIHEEFRKLRSEILQKAELTDVEPEPGPLLRPIARLPLRAVPAVRVPAPPTPAAPVPPPPASSPPAPVPTPQSSLSPPAVPTPAAPRSKNDRNKVRSKARRAAQATLSATARMPVASYRPRSTPSLRATGPTVIPAKLASEGLPAASGRWVGKRVPPSQDTPWTLDMCLAQGFKLISFTERVAHVVTGRDGRGIVFMVGKSNDDSWSGVIAAADELIMNARIHGEREGLFKPEQVEHRRGKFVALAAGVSYGGGQTKPGNLKHPDKVRDLLDSILGDSNIKRIAGFQSSERLASILLSADRHLGAFAYYAPKIYKNYVAHLEKLYEHDQGLKMNFSNRVFPAITINFGPDTVTLDHTDSGNVVY</sequence>
<accession>A0A9P7G031</accession>
<proteinExistence type="predicted"/>
<dbReference type="EMBL" id="JABCKV010000708">
    <property type="protein sequence ID" value="KAG5640461.1"/>
    <property type="molecule type" value="Genomic_DNA"/>
</dbReference>
<protein>
    <submittedName>
        <fullName evidence="2">Uncharacterized protein</fullName>
    </submittedName>
</protein>
<feature type="region of interest" description="Disordered" evidence="1">
    <location>
        <begin position="325"/>
        <end position="385"/>
    </location>
</feature>
<feature type="compositionally biased region" description="Pro residues" evidence="1">
    <location>
        <begin position="325"/>
        <end position="344"/>
    </location>
</feature>
<feature type="non-terminal residue" evidence="2">
    <location>
        <position position="638"/>
    </location>
</feature>
<dbReference type="OrthoDB" id="3245313at2759"/>
<reference evidence="2" key="2">
    <citation type="submission" date="2021-10" db="EMBL/GenBank/DDBJ databases">
        <title>Phylogenomics reveals ancestral predisposition of the termite-cultivated fungus Termitomyces towards a domesticated lifestyle.</title>
        <authorList>
            <person name="Auxier B."/>
            <person name="Grum-Grzhimaylo A."/>
            <person name="Cardenas M.E."/>
            <person name="Lodge J.D."/>
            <person name="Laessoe T."/>
            <person name="Pedersen O."/>
            <person name="Smith M.E."/>
            <person name="Kuyper T.W."/>
            <person name="Franco-Molano E.A."/>
            <person name="Baroni T.J."/>
            <person name="Aanen D.K."/>
        </authorList>
    </citation>
    <scope>NUCLEOTIDE SEQUENCE</scope>
    <source>
        <strain evidence="2">AP01</strain>
        <tissue evidence="2">Mycelium</tissue>
    </source>
</reference>